<evidence type="ECO:0000313" key="9">
    <source>
        <dbReference type="EnsemblPlants" id="AUR62020230-RA:cds"/>
    </source>
</evidence>
<evidence type="ECO:0000256" key="7">
    <source>
        <dbReference type="ARBA" id="ARBA00023242"/>
    </source>
</evidence>
<evidence type="ECO:0000256" key="3">
    <source>
        <dbReference type="ARBA" id="ARBA00006958"/>
    </source>
</evidence>
<evidence type="ECO:0000256" key="5">
    <source>
        <dbReference type="ARBA" id="ARBA00022723"/>
    </source>
</evidence>
<evidence type="ECO:0000256" key="1">
    <source>
        <dbReference type="ARBA" id="ARBA00001968"/>
    </source>
</evidence>
<reference evidence="9" key="2">
    <citation type="submission" date="2021-03" db="UniProtKB">
        <authorList>
            <consortium name="EnsemblPlants"/>
        </authorList>
    </citation>
    <scope>IDENTIFICATION</scope>
</reference>
<dbReference type="GO" id="GO:0005634">
    <property type="term" value="C:nucleus"/>
    <property type="evidence" value="ECO:0007669"/>
    <property type="project" value="UniProtKB-SubCell"/>
</dbReference>
<comment type="subcellular location">
    <subcellularLocation>
        <location evidence="2">Nucleus</location>
    </subcellularLocation>
</comment>
<dbReference type="AlphaFoldDB" id="A0A803LXM9"/>
<comment type="similarity">
    <text evidence="3">Belongs to the HARBI1 family.</text>
</comment>
<dbReference type="Proteomes" id="UP000596660">
    <property type="component" value="Unplaced"/>
</dbReference>
<evidence type="ECO:0000256" key="2">
    <source>
        <dbReference type="ARBA" id="ARBA00004123"/>
    </source>
</evidence>
<keyword evidence="10" id="KW-1185">Reference proteome</keyword>
<organism evidence="9 10">
    <name type="scientific">Chenopodium quinoa</name>
    <name type="common">Quinoa</name>
    <dbReference type="NCBI Taxonomy" id="63459"/>
    <lineage>
        <taxon>Eukaryota</taxon>
        <taxon>Viridiplantae</taxon>
        <taxon>Streptophyta</taxon>
        <taxon>Embryophyta</taxon>
        <taxon>Tracheophyta</taxon>
        <taxon>Spermatophyta</taxon>
        <taxon>Magnoliopsida</taxon>
        <taxon>eudicotyledons</taxon>
        <taxon>Gunneridae</taxon>
        <taxon>Pentapetalae</taxon>
        <taxon>Caryophyllales</taxon>
        <taxon>Chenopodiaceae</taxon>
        <taxon>Chenopodioideae</taxon>
        <taxon>Atripliceae</taxon>
        <taxon>Chenopodium</taxon>
    </lineage>
</organism>
<sequence length="292" mass="33953">MQNRFKHSGETISRKFNEVLEAMTRFSKDIVRPSDPNFKEVPTKIRNNYKYWPHFKDCIGAIDGTHIPCVVSEEDKIPYIGRKGNPTQNVLAICDFDMLFTYFVAGWPGSVHDNRILKDAMEDRKKYFPHPPEGKYYVVDAGYPNMKGFMAPFKGERYHVPDFRRSTQPLNGFYEVFNYSHSSLRNVIERTFGVWKKRWRILSIMPSFSLETQKKLVAATMAKHNYIRRHALEDLEFDKCDADPYYIPKVEGDEDIGGNPVTTLEEHDGSMDDFSMESIRYNIATSLMSRGL</sequence>
<feature type="domain" description="DDE Tnp4" evidence="8">
    <location>
        <begin position="62"/>
        <end position="225"/>
    </location>
</feature>
<keyword evidence="6" id="KW-0378">Hydrolase</keyword>
<dbReference type="GO" id="GO:0046872">
    <property type="term" value="F:metal ion binding"/>
    <property type="evidence" value="ECO:0007669"/>
    <property type="project" value="UniProtKB-KW"/>
</dbReference>
<reference evidence="9" key="1">
    <citation type="journal article" date="2017" name="Nature">
        <title>The genome of Chenopodium quinoa.</title>
        <authorList>
            <person name="Jarvis D.E."/>
            <person name="Ho Y.S."/>
            <person name="Lightfoot D.J."/>
            <person name="Schmoeckel S.M."/>
            <person name="Li B."/>
            <person name="Borm T.J.A."/>
            <person name="Ohyanagi H."/>
            <person name="Mineta K."/>
            <person name="Michell C.T."/>
            <person name="Saber N."/>
            <person name="Kharbatia N.M."/>
            <person name="Rupper R.R."/>
            <person name="Sharp A.R."/>
            <person name="Dally N."/>
            <person name="Boughton B.A."/>
            <person name="Woo Y.H."/>
            <person name="Gao G."/>
            <person name="Schijlen E.G.W.M."/>
            <person name="Guo X."/>
            <person name="Momin A.A."/>
            <person name="Negrao S."/>
            <person name="Al-Babili S."/>
            <person name="Gehring C."/>
            <person name="Roessner U."/>
            <person name="Jung C."/>
            <person name="Murphy K."/>
            <person name="Arold S.T."/>
            <person name="Gojobori T."/>
            <person name="van der Linden C.G."/>
            <person name="van Loo E.N."/>
            <person name="Jellen E.N."/>
            <person name="Maughan P.J."/>
            <person name="Tester M."/>
        </authorList>
    </citation>
    <scope>NUCLEOTIDE SEQUENCE [LARGE SCALE GENOMIC DNA]</scope>
    <source>
        <strain evidence="9">cv. PI 614886</strain>
    </source>
</reference>
<keyword evidence="7" id="KW-0539">Nucleus</keyword>
<dbReference type="InterPro" id="IPR027806">
    <property type="entry name" value="HARBI1_dom"/>
</dbReference>
<dbReference type="InterPro" id="IPR045249">
    <property type="entry name" value="HARBI1-like"/>
</dbReference>
<name>A0A803LXM9_CHEQI</name>
<keyword evidence="5" id="KW-0479">Metal-binding</keyword>
<evidence type="ECO:0000256" key="4">
    <source>
        <dbReference type="ARBA" id="ARBA00022722"/>
    </source>
</evidence>
<dbReference type="EnsemblPlants" id="AUR62020230-RA">
    <property type="protein sequence ID" value="AUR62020230-RA:cds"/>
    <property type="gene ID" value="AUR62020230"/>
</dbReference>
<evidence type="ECO:0000259" key="8">
    <source>
        <dbReference type="Pfam" id="PF13359"/>
    </source>
</evidence>
<dbReference type="GO" id="GO:0016787">
    <property type="term" value="F:hydrolase activity"/>
    <property type="evidence" value="ECO:0007669"/>
    <property type="project" value="UniProtKB-KW"/>
</dbReference>
<dbReference type="PANTHER" id="PTHR22930">
    <property type="match status" value="1"/>
</dbReference>
<proteinExistence type="inferred from homology"/>
<dbReference type="GO" id="GO:0004518">
    <property type="term" value="F:nuclease activity"/>
    <property type="evidence" value="ECO:0007669"/>
    <property type="project" value="UniProtKB-KW"/>
</dbReference>
<comment type="cofactor">
    <cofactor evidence="1">
        <name>a divalent metal cation</name>
        <dbReference type="ChEBI" id="CHEBI:60240"/>
    </cofactor>
</comment>
<protein>
    <recommendedName>
        <fullName evidence="8">DDE Tnp4 domain-containing protein</fullName>
    </recommendedName>
</protein>
<evidence type="ECO:0000313" key="10">
    <source>
        <dbReference type="Proteomes" id="UP000596660"/>
    </source>
</evidence>
<evidence type="ECO:0000256" key="6">
    <source>
        <dbReference type="ARBA" id="ARBA00022801"/>
    </source>
</evidence>
<accession>A0A803LXM9</accession>
<dbReference type="PANTHER" id="PTHR22930:SF221">
    <property type="entry name" value="NUCLEASE HARBI1"/>
    <property type="match status" value="1"/>
</dbReference>
<dbReference type="Pfam" id="PF13359">
    <property type="entry name" value="DDE_Tnp_4"/>
    <property type="match status" value="1"/>
</dbReference>
<keyword evidence="4" id="KW-0540">Nuclease</keyword>
<dbReference type="OMA" id="HENETRC"/>
<dbReference type="Gramene" id="AUR62020230-RA">
    <property type="protein sequence ID" value="AUR62020230-RA:cds"/>
    <property type="gene ID" value="AUR62020230"/>
</dbReference>